<accession>G8T9Q5</accession>
<sequence length="51" mass="5769">MNYYQKNGTLFDIKNGNIVLPEAANKPQQTLANQLPCNSYVDASNNFKSKY</sequence>
<dbReference type="KEGG" id="nko:Niako_3965"/>
<dbReference type="HOGENOM" id="CLU_3101376_0_0_10"/>
<reference evidence="1 2" key="1">
    <citation type="submission" date="2011-12" db="EMBL/GenBank/DDBJ databases">
        <title>The complete genome of Niastella koreensis GR20-10.</title>
        <authorList>
            <consortium name="US DOE Joint Genome Institute (JGI-PGF)"/>
            <person name="Lucas S."/>
            <person name="Han J."/>
            <person name="Lapidus A."/>
            <person name="Bruce D."/>
            <person name="Goodwin L."/>
            <person name="Pitluck S."/>
            <person name="Peters L."/>
            <person name="Kyrpides N."/>
            <person name="Mavromatis K."/>
            <person name="Ivanova N."/>
            <person name="Mikhailova N."/>
            <person name="Davenport K."/>
            <person name="Saunders E."/>
            <person name="Detter J.C."/>
            <person name="Tapia R."/>
            <person name="Han C."/>
            <person name="Land M."/>
            <person name="Hauser L."/>
            <person name="Markowitz V."/>
            <person name="Cheng J.-F."/>
            <person name="Hugenholtz P."/>
            <person name="Woyke T."/>
            <person name="Wu D."/>
            <person name="Tindall B."/>
            <person name="Pomrenke H."/>
            <person name="Brambilla E."/>
            <person name="Klenk H.-P."/>
            <person name="Eisen J.A."/>
        </authorList>
    </citation>
    <scope>NUCLEOTIDE SEQUENCE [LARGE SCALE GENOMIC DNA]</scope>
    <source>
        <strain evidence="2">DSM 17620 / KACC 11465 / NBRC 106392 / GR20-10</strain>
    </source>
</reference>
<dbReference type="EMBL" id="CP003178">
    <property type="protein sequence ID" value="AEW00248.1"/>
    <property type="molecule type" value="Genomic_DNA"/>
</dbReference>
<evidence type="ECO:0000313" key="2">
    <source>
        <dbReference type="Proteomes" id="UP000005438"/>
    </source>
</evidence>
<dbReference type="STRING" id="700598.Niako_3965"/>
<proteinExistence type="predicted"/>
<protein>
    <submittedName>
        <fullName evidence="1">Uncharacterized protein</fullName>
    </submittedName>
</protein>
<gene>
    <name evidence="1" type="ordered locus">Niako_3965</name>
</gene>
<organism evidence="1 2">
    <name type="scientific">Niastella koreensis (strain DSM 17620 / KACC 11465 / NBRC 106392 / GR20-10)</name>
    <dbReference type="NCBI Taxonomy" id="700598"/>
    <lineage>
        <taxon>Bacteria</taxon>
        <taxon>Pseudomonadati</taxon>
        <taxon>Bacteroidota</taxon>
        <taxon>Chitinophagia</taxon>
        <taxon>Chitinophagales</taxon>
        <taxon>Chitinophagaceae</taxon>
        <taxon>Niastella</taxon>
    </lineage>
</organism>
<name>G8T9Q5_NIAKG</name>
<dbReference type="Proteomes" id="UP000005438">
    <property type="component" value="Chromosome"/>
</dbReference>
<dbReference type="RefSeq" id="WP_014220161.1">
    <property type="nucleotide sequence ID" value="NC_016609.1"/>
</dbReference>
<evidence type="ECO:0000313" key="1">
    <source>
        <dbReference type="EMBL" id="AEW00248.1"/>
    </source>
</evidence>
<dbReference type="AlphaFoldDB" id="G8T9Q5"/>